<protein>
    <recommendedName>
        <fullName evidence="3">Hydroxymethylglutaryl-coenzyme A reductase</fullName>
    </recommendedName>
</protein>
<reference evidence="2" key="1">
    <citation type="submission" date="2009-05" db="EMBL/GenBank/DDBJ databases">
        <authorList>
            <person name="Harkins D.M."/>
            <person name="DeShazer D."/>
            <person name="Woods D.E."/>
            <person name="Brinkac L.M."/>
            <person name="Brown K.A."/>
            <person name="Hung G.C."/>
            <person name="Tuanyok A."/>
            <person name="Zhang B."/>
            <person name="Nierman W.C."/>
        </authorList>
    </citation>
    <scope>NUCLEOTIDE SEQUENCE [LARGE SCALE GENOMIC DNA]</scope>
    <source>
        <strain evidence="2">1710a</strain>
    </source>
</reference>
<feature type="region of interest" description="Disordered" evidence="1">
    <location>
        <begin position="114"/>
        <end position="158"/>
    </location>
</feature>
<name>A0A0E1W4G5_BURPE</name>
<dbReference type="EMBL" id="CM000833">
    <property type="protein sequence ID" value="EET04557.1"/>
    <property type="molecule type" value="Genomic_DNA"/>
</dbReference>
<dbReference type="InterPro" id="IPR009023">
    <property type="entry name" value="HMG_CoA_Rdtase_NAD(P)-bd_sf"/>
</dbReference>
<dbReference type="Proteomes" id="UP000001812">
    <property type="component" value="Chromosome II"/>
</dbReference>
<evidence type="ECO:0000256" key="1">
    <source>
        <dbReference type="SAM" id="MobiDB-lite"/>
    </source>
</evidence>
<feature type="compositionally biased region" description="Basic and acidic residues" evidence="1">
    <location>
        <begin position="135"/>
        <end position="147"/>
    </location>
</feature>
<dbReference type="Gene3D" id="3.30.70.420">
    <property type="entry name" value="Hydroxymethylglutaryl-CoA reductase, class I/II, NAD/NADP-binding domain"/>
    <property type="match status" value="1"/>
</dbReference>
<sequence>MDHSTVFRAMLPTFDAGETRIAVAFPSFAERLPLVRLGRQGLVFRARGAMPPVCGLPRSATLYLDDEPLCTLRLVIREVERCDDGAHDLTMQPSAANGDALLWHALRTRCRHARAPLAPRAPDERPAPATQASARRRDTAPRADAARPESGAPRAAGTGVRMTRSAAFRLADRGDALFFADWLEYHFDELRALAQGLSPRLHLNELERDLAGDEVDVRFVYDIDGHADRRMLTDCARQACDWIATEVRRRFDLPIAEQRFGARKPRRATRAIRFRRNNSGRT</sequence>
<evidence type="ECO:0008006" key="3">
    <source>
        <dbReference type="Google" id="ProtNLM"/>
    </source>
</evidence>
<accession>A0A0E1W4G5</accession>
<dbReference type="SUPFAM" id="SSF55035">
    <property type="entry name" value="NAD-binding domain of HMG-CoA reductase"/>
    <property type="match status" value="1"/>
</dbReference>
<gene>
    <name evidence="2" type="ORF">BURPS1710A_A0364</name>
</gene>
<evidence type="ECO:0000313" key="2">
    <source>
        <dbReference type="EMBL" id="EET04557.1"/>
    </source>
</evidence>
<dbReference type="HOGENOM" id="CLU_1036972_0_0_4"/>
<dbReference type="AlphaFoldDB" id="A0A0E1W4G5"/>
<organism evidence="2">
    <name type="scientific">Burkholderia pseudomallei 1710a</name>
    <dbReference type="NCBI Taxonomy" id="320371"/>
    <lineage>
        <taxon>Bacteria</taxon>
        <taxon>Pseudomonadati</taxon>
        <taxon>Pseudomonadota</taxon>
        <taxon>Betaproteobacteria</taxon>
        <taxon>Burkholderiales</taxon>
        <taxon>Burkholderiaceae</taxon>
        <taxon>Burkholderia</taxon>
        <taxon>pseudomallei group</taxon>
    </lineage>
</organism>
<proteinExistence type="predicted"/>